<organism evidence="1 2">
    <name type="scientific">Thalassobellus suaedae</name>
    <dbReference type="NCBI Taxonomy" id="3074124"/>
    <lineage>
        <taxon>Bacteria</taxon>
        <taxon>Pseudomonadati</taxon>
        <taxon>Bacteroidota</taxon>
        <taxon>Flavobacteriia</taxon>
        <taxon>Flavobacteriales</taxon>
        <taxon>Flavobacteriaceae</taxon>
        <taxon>Thalassobellus</taxon>
    </lineage>
</organism>
<evidence type="ECO:0000313" key="2">
    <source>
        <dbReference type="Proteomes" id="UP001303407"/>
    </source>
</evidence>
<reference evidence="1 2" key="1">
    <citation type="submission" date="2023-09" db="EMBL/GenBank/DDBJ databases">
        <title>Thalassobella suaedae gen. nov., sp. nov., a marine bacterium of the family Flavobacteriaceae isolated from a halophyte Suaeda japonica.</title>
        <authorList>
            <person name="Lee S.Y."/>
            <person name="Hwang C.Y."/>
        </authorList>
    </citation>
    <scope>NUCLEOTIDE SEQUENCE [LARGE SCALE GENOMIC DNA]</scope>
    <source>
        <strain evidence="1 2">HL-DH10</strain>
    </source>
</reference>
<proteinExistence type="predicted"/>
<dbReference type="Proteomes" id="UP001303407">
    <property type="component" value="Chromosome"/>
</dbReference>
<accession>A0ABY9Y5F5</accession>
<gene>
    <name evidence="1" type="ORF">RHP49_03545</name>
</gene>
<sequence>MKKRWYISTLVVILTVLGVVFHEQISVPNQEIVLQFANVDTTTNQAQKTIAIVKKQLQDLGVQNIQVAEIEKGSLRISYYSDTDVASIKKTFSKEKHIILDYAPFSQDKNPVKSPLNDDSFSYNIDVFEIDNGNHSDLGFNGKYVLEPKPKNDRFFNPNVYLSANNIDISEKDSIIKVAYKIRRNITITIDNALHKIPEVRAGPIC</sequence>
<protein>
    <submittedName>
        <fullName evidence="1">Uncharacterized protein</fullName>
    </submittedName>
</protein>
<dbReference type="RefSeq" id="WP_415863314.1">
    <property type="nucleotide sequence ID" value="NZ_CP134536.1"/>
</dbReference>
<keyword evidence="2" id="KW-1185">Reference proteome</keyword>
<name>A0ABY9Y5F5_9FLAO</name>
<evidence type="ECO:0000313" key="1">
    <source>
        <dbReference type="EMBL" id="WNH13335.1"/>
    </source>
</evidence>
<dbReference type="EMBL" id="CP134536">
    <property type="protein sequence ID" value="WNH13335.1"/>
    <property type="molecule type" value="Genomic_DNA"/>
</dbReference>